<organism evidence="5 6">
    <name type="scientific">Taxus chinensis</name>
    <name type="common">Chinese yew</name>
    <name type="synonym">Taxus wallichiana var. chinensis</name>
    <dbReference type="NCBI Taxonomy" id="29808"/>
    <lineage>
        <taxon>Eukaryota</taxon>
        <taxon>Viridiplantae</taxon>
        <taxon>Streptophyta</taxon>
        <taxon>Embryophyta</taxon>
        <taxon>Tracheophyta</taxon>
        <taxon>Spermatophyta</taxon>
        <taxon>Pinopsida</taxon>
        <taxon>Pinidae</taxon>
        <taxon>Conifers II</taxon>
        <taxon>Cupressales</taxon>
        <taxon>Taxaceae</taxon>
        <taxon>Taxus</taxon>
    </lineage>
</organism>
<evidence type="ECO:0000256" key="1">
    <source>
        <dbReference type="ARBA" id="ARBA00022723"/>
    </source>
</evidence>
<dbReference type="GO" id="GO:0046872">
    <property type="term" value="F:metal ion binding"/>
    <property type="evidence" value="ECO:0007669"/>
    <property type="project" value="UniProtKB-KW"/>
</dbReference>
<dbReference type="Pfam" id="PF03171">
    <property type="entry name" value="2OG-FeII_Oxy"/>
    <property type="match status" value="1"/>
</dbReference>
<proteinExistence type="predicted"/>
<name>A0AA38LNI0_TAXCH</name>
<evidence type="ECO:0000256" key="2">
    <source>
        <dbReference type="ARBA" id="ARBA00023004"/>
    </source>
</evidence>
<keyword evidence="2" id="KW-0408">Iron</keyword>
<dbReference type="EMBL" id="JAHRHJ020000001">
    <property type="protein sequence ID" value="KAH9330214.1"/>
    <property type="molecule type" value="Genomic_DNA"/>
</dbReference>
<feature type="domain" description="Non-haem dioxygenase N-terminal" evidence="4">
    <location>
        <begin position="39"/>
        <end position="145"/>
    </location>
</feature>
<sequence>MASILEHYVQNLTQVPPEFVTESKGRTSFEKEDGLFEELPLVDMSDSQQQLKNTISAACQEWGFFQVVNHGIAADVVENARKVARAFFELPVEEKMKWAREEGKRDQIAGYGRTEGFRGQHSDWMDSLYAFLSPHSLKARHLWPSTPANYRETIDKLGEESSKLMSRLLTIILEDLGIPSEEFEEYNLFYRANFYPPCPEPDKVLGTHAHTDHGAITILVQDNICDGLQVQKKDGRWISVAPVPNALVINLGESLVVGLTYLCFEFLINKCMRN</sequence>
<dbReference type="OMA" id="ICDGLQV"/>
<evidence type="ECO:0000259" key="3">
    <source>
        <dbReference type="Pfam" id="PF03171"/>
    </source>
</evidence>
<dbReference type="PANTHER" id="PTHR47991">
    <property type="entry name" value="OXOGLUTARATE/IRON-DEPENDENT DIOXYGENASE"/>
    <property type="match status" value="1"/>
</dbReference>
<dbReference type="InterPro" id="IPR044861">
    <property type="entry name" value="IPNS-like_FE2OG_OXY"/>
</dbReference>
<gene>
    <name evidence="5" type="ORF">KI387_002322</name>
</gene>
<evidence type="ECO:0000313" key="6">
    <source>
        <dbReference type="Proteomes" id="UP000824469"/>
    </source>
</evidence>
<reference evidence="5 6" key="1">
    <citation type="journal article" date="2021" name="Nat. Plants">
        <title>The Taxus genome provides insights into paclitaxel biosynthesis.</title>
        <authorList>
            <person name="Xiong X."/>
            <person name="Gou J."/>
            <person name="Liao Q."/>
            <person name="Li Y."/>
            <person name="Zhou Q."/>
            <person name="Bi G."/>
            <person name="Li C."/>
            <person name="Du R."/>
            <person name="Wang X."/>
            <person name="Sun T."/>
            <person name="Guo L."/>
            <person name="Liang H."/>
            <person name="Lu P."/>
            <person name="Wu Y."/>
            <person name="Zhang Z."/>
            <person name="Ro D.K."/>
            <person name="Shang Y."/>
            <person name="Huang S."/>
            <person name="Yan J."/>
        </authorList>
    </citation>
    <scope>NUCLEOTIDE SEQUENCE [LARGE SCALE GENOMIC DNA]</scope>
    <source>
        <strain evidence="5">Ta-2019</strain>
    </source>
</reference>
<dbReference type="SUPFAM" id="SSF51197">
    <property type="entry name" value="Clavaminate synthase-like"/>
    <property type="match status" value="1"/>
</dbReference>
<dbReference type="Gene3D" id="2.60.120.330">
    <property type="entry name" value="B-lactam Antibiotic, Isopenicillin N Synthase, Chain"/>
    <property type="match status" value="1"/>
</dbReference>
<dbReference type="InterPro" id="IPR026992">
    <property type="entry name" value="DIOX_N"/>
</dbReference>
<evidence type="ECO:0008006" key="7">
    <source>
        <dbReference type="Google" id="ProtNLM"/>
    </source>
</evidence>
<dbReference type="Pfam" id="PF14226">
    <property type="entry name" value="DIOX_N"/>
    <property type="match status" value="1"/>
</dbReference>
<dbReference type="AlphaFoldDB" id="A0AA38LNI0"/>
<feature type="domain" description="Isopenicillin N synthase-like Fe(2+) 2OG dioxygenase" evidence="3">
    <location>
        <begin position="189"/>
        <end position="255"/>
    </location>
</feature>
<keyword evidence="1" id="KW-0479">Metal-binding</keyword>
<dbReference type="InterPro" id="IPR050295">
    <property type="entry name" value="Plant_2OG-oxidoreductases"/>
</dbReference>
<evidence type="ECO:0000313" key="5">
    <source>
        <dbReference type="EMBL" id="KAH9330214.1"/>
    </source>
</evidence>
<comment type="caution">
    <text evidence="5">The sequence shown here is derived from an EMBL/GenBank/DDBJ whole genome shotgun (WGS) entry which is preliminary data.</text>
</comment>
<dbReference type="Proteomes" id="UP000824469">
    <property type="component" value="Unassembled WGS sequence"/>
</dbReference>
<dbReference type="InterPro" id="IPR027443">
    <property type="entry name" value="IPNS-like_sf"/>
</dbReference>
<evidence type="ECO:0000259" key="4">
    <source>
        <dbReference type="Pfam" id="PF14226"/>
    </source>
</evidence>
<protein>
    <recommendedName>
        <fullName evidence="7">Fe2OG dioxygenase domain-containing protein</fullName>
    </recommendedName>
</protein>
<accession>A0AA38LNI0</accession>
<keyword evidence="6" id="KW-1185">Reference proteome</keyword>